<accession>A0A212LV29</accession>
<keyword evidence="1" id="KW-0238">DNA-binding</keyword>
<dbReference type="InterPro" id="IPR001387">
    <property type="entry name" value="Cro/C1-type_HTH"/>
</dbReference>
<feature type="domain" description="HTH cro/C1-type" evidence="2">
    <location>
        <begin position="12"/>
        <end position="65"/>
    </location>
</feature>
<dbReference type="AlphaFoldDB" id="A0A212LV29"/>
<dbReference type="EMBL" id="FMJE01000003">
    <property type="protein sequence ID" value="SCM81393.1"/>
    <property type="molecule type" value="Genomic_DNA"/>
</dbReference>
<evidence type="ECO:0000313" key="3">
    <source>
        <dbReference type="EMBL" id="SCM81393.1"/>
    </source>
</evidence>
<dbReference type="RefSeq" id="WP_288184434.1">
    <property type="nucleotide sequence ID" value="NZ_LT608335.1"/>
</dbReference>
<organism evidence="3">
    <name type="scientific">uncultured Sporomusa sp</name>
    <dbReference type="NCBI Taxonomy" id="307249"/>
    <lineage>
        <taxon>Bacteria</taxon>
        <taxon>Bacillati</taxon>
        <taxon>Bacillota</taxon>
        <taxon>Negativicutes</taxon>
        <taxon>Selenomonadales</taxon>
        <taxon>Sporomusaceae</taxon>
        <taxon>Sporomusa</taxon>
        <taxon>environmental samples</taxon>
    </lineage>
</organism>
<dbReference type="CDD" id="cd00093">
    <property type="entry name" value="HTH_XRE"/>
    <property type="match status" value="1"/>
</dbReference>
<dbReference type="PANTHER" id="PTHR46558">
    <property type="entry name" value="TRACRIPTIONAL REGULATORY PROTEIN-RELATED-RELATED"/>
    <property type="match status" value="1"/>
</dbReference>
<dbReference type="Gene3D" id="1.10.260.40">
    <property type="entry name" value="lambda repressor-like DNA-binding domains"/>
    <property type="match status" value="1"/>
</dbReference>
<dbReference type="PANTHER" id="PTHR46558:SF11">
    <property type="entry name" value="HTH-TYPE TRANSCRIPTIONAL REGULATOR XRE"/>
    <property type="match status" value="1"/>
</dbReference>
<dbReference type="InterPro" id="IPR010982">
    <property type="entry name" value="Lambda_DNA-bd_dom_sf"/>
</dbReference>
<evidence type="ECO:0000259" key="2">
    <source>
        <dbReference type="PROSITE" id="PS50943"/>
    </source>
</evidence>
<dbReference type="GO" id="GO:0003677">
    <property type="term" value="F:DNA binding"/>
    <property type="evidence" value="ECO:0007669"/>
    <property type="project" value="UniProtKB-KW"/>
</dbReference>
<gene>
    <name evidence="3" type="ORF">KL86SPO_31572</name>
</gene>
<sequence length="127" mass="14599">MKPDYVVIGLRLKEARNQVKITQQELAAFAGVSVSYVKNTERGGKPSLEYLLSVAEKCNKTIDWLLNRVHSDNKSQTQEVEAIFDPDLKQMVDVLKKLMESDNQHLRGWTIIQFQNAFKEHYTATDD</sequence>
<dbReference type="SUPFAM" id="SSF47413">
    <property type="entry name" value="lambda repressor-like DNA-binding domains"/>
    <property type="match status" value="1"/>
</dbReference>
<dbReference type="SMART" id="SM00530">
    <property type="entry name" value="HTH_XRE"/>
    <property type="match status" value="1"/>
</dbReference>
<name>A0A212LV29_9FIRM</name>
<protein>
    <submittedName>
        <fullName evidence="3">Helix-turn-helix domain protein</fullName>
    </submittedName>
</protein>
<proteinExistence type="predicted"/>
<dbReference type="PROSITE" id="PS50943">
    <property type="entry name" value="HTH_CROC1"/>
    <property type="match status" value="1"/>
</dbReference>
<reference evidence="3" key="1">
    <citation type="submission" date="2016-08" db="EMBL/GenBank/DDBJ databases">
        <authorList>
            <person name="Seilhamer J.J."/>
        </authorList>
    </citation>
    <scope>NUCLEOTIDE SEQUENCE</scope>
    <source>
        <strain evidence="3">86</strain>
    </source>
</reference>
<evidence type="ECO:0000256" key="1">
    <source>
        <dbReference type="ARBA" id="ARBA00023125"/>
    </source>
</evidence>
<dbReference type="Pfam" id="PF01381">
    <property type="entry name" value="HTH_3"/>
    <property type="match status" value="1"/>
</dbReference>